<evidence type="ECO:0000313" key="1">
    <source>
        <dbReference type="EnsemblPlants" id="OPUNC01G02020.1"/>
    </source>
</evidence>
<organism evidence="1">
    <name type="scientific">Oryza punctata</name>
    <name type="common">Red rice</name>
    <dbReference type="NCBI Taxonomy" id="4537"/>
    <lineage>
        <taxon>Eukaryota</taxon>
        <taxon>Viridiplantae</taxon>
        <taxon>Streptophyta</taxon>
        <taxon>Embryophyta</taxon>
        <taxon>Tracheophyta</taxon>
        <taxon>Spermatophyta</taxon>
        <taxon>Magnoliopsida</taxon>
        <taxon>Liliopsida</taxon>
        <taxon>Poales</taxon>
        <taxon>Poaceae</taxon>
        <taxon>BOP clade</taxon>
        <taxon>Oryzoideae</taxon>
        <taxon>Oryzeae</taxon>
        <taxon>Oryzinae</taxon>
        <taxon>Oryza</taxon>
    </lineage>
</organism>
<name>A0A0E0JDS1_ORYPU</name>
<dbReference type="Proteomes" id="UP000026962">
    <property type="component" value="Chromosome 1"/>
</dbReference>
<dbReference type="PANTHER" id="PTHR34542">
    <property type="entry name" value="OS08G0359900 PROTEIN"/>
    <property type="match status" value="1"/>
</dbReference>
<accession>A0A0E0JDS1</accession>
<keyword evidence="2" id="KW-1185">Reference proteome</keyword>
<dbReference type="eggNOG" id="ENOG502R73M">
    <property type="taxonomic scope" value="Eukaryota"/>
</dbReference>
<reference evidence="1" key="2">
    <citation type="submission" date="2018-05" db="EMBL/GenBank/DDBJ databases">
        <title>OpunRS2 (Oryza punctata Reference Sequence Version 2).</title>
        <authorList>
            <person name="Zhang J."/>
            <person name="Kudrna D."/>
            <person name="Lee S."/>
            <person name="Talag J."/>
            <person name="Welchert J."/>
            <person name="Wing R.A."/>
        </authorList>
    </citation>
    <scope>NUCLEOTIDE SEQUENCE [LARGE SCALE GENOMIC DNA]</scope>
</reference>
<dbReference type="HOGENOM" id="CLU_1858160_0_0_1"/>
<dbReference type="OMA" id="AKSFWIL"/>
<reference evidence="1" key="1">
    <citation type="submission" date="2015-04" db="UniProtKB">
        <authorList>
            <consortium name="EnsemblPlants"/>
        </authorList>
    </citation>
    <scope>IDENTIFICATION</scope>
</reference>
<dbReference type="EnsemblPlants" id="OPUNC01G02020.1">
    <property type="protein sequence ID" value="OPUNC01G02020.1"/>
    <property type="gene ID" value="OPUNC01G02020"/>
</dbReference>
<dbReference type="PANTHER" id="PTHR34542:SF2">
    <property type="entry name" value="OS01G0136300 PROTEIN"/>
    <property type="match status" value="1"/>
</dbReference>
<dbReference type="AlphaFoldDB" id="A0A0E0JDS1"/>
<evidence type="ECO:0000313" key="2">
    <source>
        <dbReference type="Proteomes" id="UP000026962"/>
    </source>
</evidence>
<sequence>MAGTTLYRPRVKSFWVLVRRLLCRRRKSYKPGYAASGEDDGEKRSLLLTSRSSLEELLVSDDADDDGGIDAAVTCRSASLCAKKDGQASVVVLPLGLHHPVMARQADGMVTTSSGGDRDGAGVQCRRRFMFGGFRRRLMMRRPWRPVLVAIPE</sequence>
<proteinExistence type="predicted"/>
<protein>
    <submittedName>
        <fullName evidence="1">Uncharacterized protein</fullName>
    </submittedName>
</protein>
<dbReference type="Gramene" id="OPUNC01G02020.1">
    <property type="protein sequence ID" value="OPUNC01G02020.1"/>
    <property type="gene ID" value="OPUNC01G02020"/>
</dbReference>